<dbReference type="SUPFAM" id="SSF52283">
    <property type="entry name" value="Formate/glycerate dehydrogenase catalytic domain-like"/>
    <property type="match status" value="1"/>
</dbReference>
<dbReference type="eggNOG" id="COG1052">
    <property type="taxonomic scope" value="Bacteria"/>
</dbReference>
<gene>
    <name evidence="7" type="ORF">HSACCH_01014</name>
</gene>
<dbReference type="InterPro" id="IPR029752">
    <property type="entry name" value="D-isomer_DH_CS1"/>
</dbReference>
<dbReference type="FunFam" id="3.40.50.720:FF:000203">
    <property type="entry name" value="D-3-phosphoglycerate dehydrogenase (SerA)"/>
    <property type="match status" value="1"/>
</dbReference>
<keyword evidence="3" id="KW-0520">NAD</keyword>
<reference evidence="8" key="1">
    <citation type="journal article" date="2013" name="Genome Announc.">
        <title>Genome Sequence of Halanaerobium saccharolyticum subsp. saccharolyticum Strain DSM 6643T, a Halophilic Hydrogen-Producing Bacterium.</title>
        <authorList>
            <person name="Kivisto A."/>
            <person name="Larjo A."/>
            <person name="Ciranna A."/>
            <person name="Santala V."/>
            <person name="Roos C."/>
            <person name="Karp M."/>
        </authorList>
    </citation>
    <scope>NUCLEOTIDE SEQUENCE [LARGE SCALE GENOMIC DNA]</scope>
    <source>
        <strain evidence="8">DSM 6643</strain>
    </source>
</reference>
<dbReference type="GO" id="GO:0005829">
    <property type="term" value="C:cytosol"/>
    <property type="evidence" value="ECO:0007669"/>
    <property type="project" value="TreeGrafter"/>
</dbReference>
<evidence type="ECO:0000259" key="5">
    <source>
        <dbReference type="Pfam" id="PF00389"/>
    </source>
</evidence>
<evidence type="ECO:0000256" key="2">
    <source>
        <dbReference type="ARBA" id="ARBA00023002"/>
    </source>
</evidence>
<comment type="caution">
    <text evidence="7">The sequence shown here is derived from an EMBL/GenBank/DDBJ whole genome shotgun (WGS) entry which is preliminary data.</text>
</comment>
<dbReference type="Gene3D" id="3.40.50.720">
    <property type="entry name" value="NAD(P)-binding Rossmann-like Domain"/>
    <property type="match status" value="2"/>
</dbReference>
<keyword evidence="2 4" id="KW-0560">Oxidoreductase</keyword>
<dbReference type="OrthoDB" id="9805416at2"/>
<feature type="domain" description="D-isomer specific 2-hydroxyacid dehydrogenase catalytic" evidence="5">
    <location>
        <begin position="3"/>
        <end position="312"/>
    </location>
</feature>
<dbReference type="PROSITE" id="PS00671">
    <property type="entry name" value="D_2_HYDROXYACID_DH_3"/>
    <property type="match status" value="1"/>
</dbReference>
<dbReference type="InterPro" id="IPR029753">
    <property type="entry name" value="D-isomer_DH_CS"/>
</dbReference>
<dbReference type="PANTHER" id="PTHR10996:SF283">
    <property type="entry name" value="GLYOXYLATE_HYDROXYPYRUVATE REDUCTASE B"/>
    <property type="match status" value="1"/>
</dbReference>
<organism evidence="7 8">
    <name type="scientific">Halanaerobium saccharolyticum subsp. saccharolyticum DSM 6643</name>
    <dbReference type="NCBI Taxonomy" id="1293054"/>
    <lineage>
        <taxon>Bacteria</taxon>
        <taxon>Bacillati</taxon>
        <taxon>Bacillota</taxon>
        <taxon>Clostridia</taxon>
        <taxon>Halanaerobiales</taxon>
        <taxon>Halanaerobiaceae</taxon>
        <taxon>Halanaerobium</taxon>
    </lineage>
</organism>
<dbReference type="GO" id="GO:0016618">
    <property type="term" value="F:hydroxypyruvate reductase [NAD(P)H] activity"/>
    <property type="evidence" value="ECO:0007669"/>
    <property type="project" value="TreeGrafter"/>
</dbReference>
<dbReference type="STRING" id="1293054.HSACCH_01014"/>
<comment type="similarity">
    <text evidence="1 4">Belongs to the D-isomer specific 2-hydroxyacid dehydrogenase family.</text>
</comment>
<dbReference type="Pfam" id="PF00389">
    <property type="entry name" value="2-Hacid_dh"/>
    <property type="match status" value="1"/>
</dbReference>
<dbReference type="InParanoid" id="M5E084"/>
<evidence type="ECO:0000259" key="6">
    <source>
        <dbReference type="Pfam" id="PF02826"/>
    </source>
</evidence>
<dbReference type="GO" id="GO:0004617">
    <property type="term" value="F:phosphoglycerate dehydrogenase activity"/>
    <property type="evidence" value="ECO:0007669"/>
    <property type="project" value="UniProtKB-EC"/>
</dbReference>
<dbReference type="PANTHER" id="PTHR10996">
    <property type="entry name" value="2-HYDROXYACID DEHYDROGENASE-RELATED"/>
    <property type="match status" value="1"/>
</dbReference>
<dbReference type="InterPro" id="IPR006139">
    <property type="entry name" value="D-isomer_2_OHA_DH_cat_dom"/>
</dbReference>
<dbReference type="PROSITE" id="PS00065">
    <property type="entry name" value="D_2_HYDROXYACID_DH_1"/>
    <property type="match status" value="1"/>
</dbReference>
<dbReference type="GO" id="GO:0030267">
    <property type="term" value="F:glyoxylate reductase (NADPH) activity"/>
    <property type="evidence" value="ECO:0007669"/>
    <property type="project" value="TreeGrafter"/>
</dbReference>
<evidence type="ECO:0000313" key="8">
    <source>
        <dbReference type="Proteomes" id="UP000012063"/>
    </source>
</evidence>
<sequence>MITKYIPEKGLQELKKNCQIIMPEKGKPFSDKYILEIAADIDALIAVRFNVSSEFINRAKNLKIISVYGVGIDNMDIEKVSKNNILVSNLPEVVTEPTAELAFGLMLALSRRIVEADYFVKNENDKNWHPFLLISNELYDKKLGIIGFGRIGQAVARRALAFGMKVYFYDKAYSNNDKFNMDVNYSSFFDILENTDYITLHVPHVRSTHHLISKNEFKKMKNSTFLINNSRGPVVDQQELINALKNKEIAGAALDVFENEPEVPKELTEFKNVVLTPHLGTTTIETKTKMAFEASKKIIQFINGKMPENIVNK</sequence>
<protein>
    <submittedName>
        <fullName evidence="7">D-3-phosphoglycerate dehydrogenase</fullName>
        <ecNumber evidence="7">1.1.1.95</ecNumber>
    </submittedName>
</protein>
<dbReference type="InterPro" id="IPR036291">
    <property type="entry name" value="NAD(P)-bd_dom_sf"/>
</dbReference>
<dbReference type="EMBL" id="CAUI01000010">
    <property type="protein sequence ID" value="CCU78949.1"/>
    <property type="molecule type" value="Genomic_DNA"/>
</dbReference>
<dbReference type="EC" id="1.1.1.95" evidence="7"/>
<evidence type="ECO:0000256" key="1">
    <source>
        <dbReference type="ARBA" id="ARBA00005854"/>
    </source>
</evidence>
<evidence type="ECO:0000256" key="4">
    <source>
        <dbReference type="RuleBase" id="RU003719"/>
    </source>
</evidence>
<evidence type="ECO:0000256" key="3">
    <source>
        <dbReference type="ARBA" id="ARBA00023027"/>
    </source>
</evidence>
<name>M5E084_9FIRM</name>
<feature type="domain" description="D-isomer specific 2-hydroxyacid dehydrogenase NAD-binding" evidence="6">
    <location>
        <begin position="103"/>
        <end position="280"/>
    </location>
</feature>
<evidence type="ECO:0000313" key="7">
    <source>
        <dbReference type="EMBL" id="CCU78949.1"/>
    </source>
</evidence>
<dbReference type="GO" id="GO:0051287">
    <property type="term" value="F:NAD binding"/>
    <property type="evidence" value="ECO:0007669"/>
    <property type="project" value="InterPro"/>
</dbReference>
<proteinExistence type="inferred from homology"/>
<dbReference type="Pfam" id="PF02826">
    <property type="entry name" value="2-Hacid_dh_C"/>
    <property type="match status" value="1"/>
</dbReference>
<dbReference type="AlphaFoldDB" id="M5E084"/>
<dbReference type="Proteomes" id="UP000012063">
    <property type="component" value="Unassembled WGS sequence"/>
</dbReference>
<dbReference type="SUPFAM" id="SSF51735">
    <property type="entry name" value="NAD(P)-binding Rossmann-fold domains"/>
    <property type="match status" value="1"/>
</dbReference>
<dbReference type="RefSeq" id="WP_005488363.1">
    <property type="nucleotide sequence ID" value="NZ_CAUI01000010.1"/>
</dbReference>
<accession>M5E084</accession>
<dbReference type="InterPro" id="IPR050223">
    <property type="entry name" value="D-isomer_2-hydroxyacid_DH"/>
</dbReference>
<keyword evidence="8" id="KW-1185">Reference proteome</keyword>
<dbReference type="InterPro" id="IPR006140">
    <property type="entry name" value="D-isomer_DH_NAD-bd"/>
</dbReference>